<dbReference type="EMBL" id="KN831963">
    <property type="protein sequence ID" value="KIO06274.1"/>
    <property type="molecule type" value="Genomic_DNA"/>
</dbReference>
<sequence length="273" mass="31839">MHGSLKDAYQVQVLCVDHHHLAMKLIRNRVDAEANCTQQDCDDDDIDDGGDEDALMSFSEHVKLGSPQSLKSIQSIIRDHASQQEFQGFQKFTRFINQCLPIYLNHDWNSWKNISFAKTFQLQEHAYLKVNYESRMDWQQATDYLQCNPSFHGKPHYDTVLFQLSHSEIAFAHLVFMFSCNIPDFGTYQFALVRPYTANINAAHSSFDNALRLMRIKACPHTASIFIPIWSIVRGALLYPDPKYKDKYFVVEHIDGDMFRCVNKWNRHHQDQE</sequence>
<reference evidence="2" key="2">
    <citation type="submission" date="2015-01" db="EMBL/GenBank/DDBJ databases">
        <title>Evolutionary Origins and Diversification of the Mycorrhizal Mutualists.</title>
        <authorList>
            <consortium name="DOE Joint Genome Institute"/>
            <consortium name="Mycorrhizal Genomics Consortium"/>
            <person name="Kohler A."/>
            <person name="Kuo A."/>
            <person name="Nagy L.G."/>
            <person name="Floudas D."/>
            <person name="Copeland A."/>
            <person name="Barry K.W."/>
            <person name="Cichocki N."/>
            <person name="Veneault-Fourrey C."/>
            <person name="LaButti K."/>
            <person name="Lindquist E.A."/>
            <person name="Lipzen A."/>
            <person name="Lundell T."/>
            <person name="Morin E."/>
            <person name="Murat C."/>
            <person name="Riley R."/>
            <person name="Ohm R."/>
            <person name="Sun H."/>
            <person name="Tunlid A."/>
            <person name="Henrissat B."/>
            <person name="Grigoriev I.V."/>
            <person name="Hibbett D.S."/>
            <person name="Martin F."/>
        </authorList>
    </citation>
    <scope>NUCLEOTIDE SEQUENCE [LARGE SCALE GENOMIC DNA]</scope>
    <source>
        <strain evidence="2">Marx 270</strain>
    </source>
</reference>
<dbReference type="AlphaFoldDB" id="A0A0C3PEJ7"/>
<dbReference type="Proteomes" id="UP000054217">
    <property type="component" value="Unassembled WGS sequence"/>
</dbReference>
<dbReference type="InParanoid" id="A0A0C3PEJ7"/>
<keyword evidence="2" id="KW-1185">Reference proteome</keyword>
<organism evidence="1 2">
    <name type="scientific">Pisolithus tinctorius Marx 270</name>
    <dbReference type="NCBI Taxonomy" id="870435"/>
    <lineage>
        <taxon>Eukaryota</taxon>
        <taxon>Fungi</taxon>
        <taxon>Dikarya</taxon>
        <taxon>Basidiomycota</taxon>
        <taxon>Agaricomycotina</taxon>
        <taxon>Agaricomycetes</taxon>
        <taxon>Agaricomycetidae</taxon>
        <taxon>Boletales</taxon>
        <taxon>Sclerodermatineae</taxon>
        <taxon>Pisolithaceae</taxon>
        <taxon>Pisolithus</taxon>
    </lineage>
</organism>
<evidence type="ECO:0000313" key="1">
    <source>
        <dbReference type="EMBL" id="KIO06274.1"/>
    </source>
</evidence>
<dbReference type="HOGENOM" id="CLU_009122_3_1_1"/>
<name>A0A0C3PEJ7_PISTI</name>
<dbReference type="STRING" id="870435.A0A0C3PEJ7"/>
<protein>
    <submittedName>
        <fullName evidence="1">Uncharacterized protein</fullName>
    </submittedName>
</protein>
<accession>A0A0C3PEJ7</accession>
<reference evidence="1 2" key="1">
    <citation type="submission" date="2014-04" db="EMBL/GenBank/DDBJ databases">
        <authorList>
            <consortium name="DOE Joint Genome Institute"/>
            <person name="Kuo A."/>
            <person name="Kohler A."/>
            <person name="Costa M.D."/>
            <person name="Nagy L.G."/>
            <person name="Floudas D."/>
            <person name="Copeland A."/>
            <person name="Barry K.W."/>
            <person name="Cichocki N."/>
            <person name="Veneault-Fourrey C."/>
            <person name="LaButti K."/>
            <person name="Lindquist E.A."/>
            <person name="Lipzen A."/>
            <person name="Lundell T."/>
            <person name="Morin E."/>
            <person name="Murat C."/>
            <person name="Sun H."/>
            <person name="Tunlid A."/>
            <person name="Henrissat B."/>
            <person name="Grigoriev I.V."/>
            <person name="Hibbett D.S."/>
            <person name="Martin F."/>
            <person name="Nordberg H.P."/>
            <person name="Cantor M.N."/>
            <person name="Hua S.X."/>
        </authorList>
    </citation>
    <scope>NUCLEOTIDE SEQUENCE [LARGE SCALE GENOMIC DNA]</scope>
    <source>
        <strain evidence="1 2">Marx 270</strain>
    </source>
</reference>
<gene>
    <name evidence="1" type="ORF">M404DRAFT_24551</name>
</gene>
<dbReference type="OrthoDB" id="3239511at2759"/>
<evidence type="ECO:0000313" key="2">
    <source>
        <dbReference type="Proteomes" id="UP000054217"/>
    </source>
</evidence>
<proteinExistence type="predicted"/>